<evidence type="ECO:0000256" key="2">
    <source>
        <dbReference type="ARBA" id="ARBA00023015"/>
    </source>
</evidence>
<evidence type="ECO:0000256" key="3">
    <source>
        <dbReference type="ARBA" id="ARBA00023125"/>
    </source>
</evidence>
<dbReference type="Proteomes" id="UP001500392">
    <property type="component" value="Unassembled WGS sequence"/>
</dbReference>
<dbReference type="InterPro" id="IPR036388">
    <property type="entry name" value="WH-like_DNA-bd_sf"/>
</dbReference>
<dbReference type="NCBIfam" id="NF033788">
    <property type="entry name" value="HTH_metalloreg"/>
    <property type="match status" value="1"/>
</dbReference>
<evidence type="ECO:0000313" key="6">
    <source>
        <dbReference type="EMBL" id="GAA4084198.1"/>
    </source>
</evidence>
<dbReference type="InterPro" id="IPR036390">
    <property type="entry name" value="WH_DNA-bd_sf"/>
</dbReference>
<comment type="caution">
    <text evidence="6">The sequence shown here is derived from an EMBL/GenBank/DDBJ whole genome shotgun (WGS) entry which is preliminary data.</text>
</comment>
<sequence length="80" mass="9343">MCDLTLALNMSQPKVSRHLAELKKHGLVSDERRGKWIYYRLSAELQEWQTTIISQTLLKHSEFVHTENQTLAQPSDERCC</sequence>
<dbReference type="PANTHER" id="PTHR33154:SF18">
    <property type="entry name" value="ARSENICAL RESISTANCE OPERON REPRESSOR"/>
    <property type="match status" value="1"/>
</dbReference>
<keyword evidence="7" id="KW-1185">Reference proteome</keyword>
<dbReference type="PROSITE" id="PS50987">
    <property type="entry name" value="HTH_ARSR_2"/>
    <property type="match status" value="1"/>
</dbReference>
<keyword evidence="1" id="KW-0059">Arsenical resistance</keyword>
<accession>A0ABP7W9I4</accession>
<dbReference type="Pfam" id="PF01022">
    <property type="entry name" value="HTH_5"/>
    <property type="match status" value="1"/>
</dbReference>
<dbReference type="SMART" id="SM00418">
    <property type="entry name" value="HTH_ARSR"/>
    <property type="match status" value="1"/>
</dbReference>
<proteinExistence type="predicted"/>
<gene>
    <name evidence="6" type="ORF">GCM10022414_03680</name>
</gene>
<name>A0ABP7W9I4_9GAMM</name>
<evidence type="ECO:0000256" key="1">
    <source>
        <dbReference type="ARBA" id="ARBA00022849"/>
    </source>
</evidence>
<dbReference type="CDD" id="cd00090">
    <property type="entry name" value="HTH_ARSR"/>
    <property type="match status" value="1"/>
</dbReference>
<organism evidence="6 7">
    <name type="scientific">Zhongshania borealis</name>
    <dbReference type="NCBI Taxonomy" id="889488"/>
    <lineage>
        <taxon>Bacteria</taxon>
        <taxon>Pseudomonadati</taxon>
        <taxon>Pseudomonadota</taxon>
        <taxon>Gammaproteobacteria</taxon>
        <taxon>Cellvibrionales</taxon>
        <taxon>Spongiibacteraceae</taxon>
        <taxon>Zhongshania</taxon>
    </lineage>
</organism>
<feature type="domain" description="HTH arsR-type" evidence="5">
    <location>
        <begin position="1"/>
        <end position="65"/>
    </location>
</feature>
<dbReference type="InterPro" id="IPR001845">
    <property type="entry name" value="HTH_ArsR_DNA-bd_dom"/>
</dbReference>
<dbReference type="SUPFAM" id="SSF46785">
    <property type="entry name" value="Winged helix' DNA-binding domain"/>
    <property type="match status" value="1"/>
</dbReference>
<dbReference type="EMBL" id="BAABDM010000001">
    <property type="protein sequence ID" value="GAA4084198.1"/>
    <property type="molecule type" value="Genomic_DNA"/>
</dbReference>
<evidence type="ECO:0000256" key="4">
    <source>
        <dbReference type="ARBA" id="ARBA00023163"/>
    </source>
</evidence>
<keyword evidence="3" id="KW-0238">DNA-binding</keyword>
<dbReference type="PANTHER" id="PTHR33154">
    <property type="entry name" value="TRANSCRIPTIONAL REGULATOR, ARSR FAMILY"/>
    <property type="match status" value="1"/>
</dbReference>
<keyword evidence="2" id="KW-0805">Transcription regulation</keyword>
<dbReference type="PRINTS" id="PR00778">
    <property type="entry name" value="HTHARSR"/>
</dbReference>
<keyword evidence="4" id="KW-0804">Transcription</keyword>
<dbReference type="Gene3D" id="1.10.10.10">
    <property type="entry name" value="Winged helix-like DNA-binding domain superfamily/Winged helix DNA-binding domain"/>
    <property type="match status" value="1"/>
</dbReference>
<dbReference type="InterPro" id="IPR011991">
    <property type="entry name" value="ArsR-like_HTH"/>
</dbReference>
<evidence type="ECO:0000259" key="5">
    <source>
        <dbReference type="PROSITE" id="PS50987"/>
    </source>
</evidence>
<dbReference type="InterPro" id="IPR051081">
    <property type="entry name" value="HTH_MetalResp_TranReg"/>
</dbReference>
<evidence type="ECO:0000313" key="7">
    <source>
        <dbReference type="Proteomes" id="UP001500392"/>
    </source>
</evidence>
<protein>
    <recommendedName>
        <fullName evidence="5">HTH arsR-type domain-containing protein</fullName>
    </recommendedName>
</protein>
<reference evidence="7" key="1">
    <citation type="journal article" date="2019" name="Int. J. Syst. Evol. Microbiol.">
        <title>The Global Catalogue of Microorganisms (GCM) 10K type strain sequencing project: providing services to taxonomists for standard genome sequencing and annotation.</title>
        <authorList>
            <consortium name="The Broad Institute Genomics Platform"/>
            <consortium name="The Broad Institute Genome Sequencing Center for Infectious Disease"/>
            <person name="Wu L."/>
            <person name="Ma J."/>
        </authorList>
    </citation>
    <scope>NUCLEOTIDE SEQUENCE [LARGE SCALE GENOMIC DNA]</scope>
    <source>
        <strain evidence="7">JCM 17304</strain>
    </source>
</reference>